<proteinExistence type="predicted"/>
<feature type="region of interest" description="Disordered" evidence="1">
    <location>
        <begin position="185"/>
        <end position="239"/>
    </location>
</feature>
<feature type="compositionally biased region" description="Polar residues" evidence="1">
    <location>
        <begin position="187"/>
        <end position="220"/>
    </location>
</feature>
<evidence type="ECO:0000256" key="2">
    <source>
        <dbReference type="SAM" id="Phobius"/>
    </source>
</evidence>
<dbReference type="Proteomes" id="UP000310689">
    <property type="component" value="Unassembled WGS sequence"/>
</dbReference>
<feature type="region of interest" description="Disordered" evidence="1">
    <location>
        <begin position="131"/>
        <end position="150"/>
    </location>
</feature>
<evidence type="ECO:0000256" key="1">
    <source>
        <dbReference type="SAM" id="MobiDB-lite"/>
    </source>
</evidence>
<feature type="compositionally biased region" description="Low complexity" evidence="1">
    <location>
        <begin position="24"/>
        <end position="39"/>
    </location>
</feature>
<comment type="caution">
    <text evidence="3">The sequence shown here is derived from an EMBL/GenBank/DDBJ whole genome shotgun (WGS) entry which is preliminary data.</text>
</comment>
<keyword evidence="2" id="KW-1133">Transmembrane helix</keyword>
<feature type="compositionally biased region" description="Polar residues" evidence="1">
    <location>
        <begin position="44"/>
        <end position="53"/>
    </location>
</feature>
<feature type="compositionally biased region" description="Low complexity" evidence="1">
    <location>
        <begin position="54"/>
        <end position="66"/>
    </location>
</feature>
<organism evidence="3 4">
    <name type="scientific">Wallemia ichthyophaga</name>
    <dbReference type="NCBI Taxonomy" id="245174"/>
    <lineage>
        <taxon>Eukaryota</taxon>
        <taxon>Fungi</taxon>
        <taxon>Dikarya</taxon>
        <taxon>Basidiomycota</taxon>
        <taxon>Wallemiomycotina</taxon>
        <taxon>Wallemiomycetes</taxon>
        <taxon>Wallemiales</taxon>
        <taxon>Wallemiaceae</taxon>
        <taxon>Wallemia</taxon>
    </lineage>
</organism>
<keyword evidence="2" id="KW-0812">Transmembrane</keyword>
<feature type="compositionally biased region" description="Basic and acidic residues" evidence="1">
    <location>
        <begin position="68"/>
        <end position="78"/>
    </location>
</feature>
<name>A0A4T0J1Z9_WALIC</name>
<evidence type="ECO:0000313" key="4">
    <source>
        <dbReference type="Proteomes" id="UP000310689"/>
    </source>
</evidence>
<sequence length="239" mass="26761">MHSSTKWQRLRPLYTRRQQAQPGQWQSNWPSPQNNPSSQDVTEKSASSAVTTGESQPEPESSQESSQEQDRDTLSDKGKSALAPTLTIFIVIALVAVALLYWTRRRKRFVKDEQKKLEVETVSSTDKDYKGDMFDRIESPPPIYTRSSSLSVPTRKDFINGNRDNDENHEFSDYSLTAPTVRFGGSQIPSRSSSVTSMPASNSRANSYAGTGSNRSSVANPNMVLPPKTYTPFEETMRN</sequence>
<dbReference type="EMBL" id="SPOI01000123">
    <property type="protein sequence ID" value="TIB36620.1"/>
    <property type="molecule type" value="Genomic_DNA"/>
</dbReference>
<evidence type="ECO:0000313" key="3">
    <source>
        <dbReference type="EMBL" id="TIB36620.1"/>
    </source>
</evidence>
<accession>A0A4T0J1Z9</accession>
<feature type="transmembrane region" description="Helical" evidence="2">
    <location>
        <begin position="81"/>
        <end position="102"/>
    </location>
</feature>
<gene>
    <name evidence="3" type="ORF">E3P86_02434</name>
</gene>
<dbReference type="AlphaFoldDB" id="A0A4T0J1Z9"/>
<keyword evidence="2" id="KW-0472">Membrane</keyword>
<reference evidence="3 4" key="1">
    <citation type="submission" date="2019-03" db="EMBL/GenBank/DDBJ databases">
        <title>Sequencing 23 genomes of Wallemia ichthyophaga.</title>
        <authorList>
            <person name="Gostincar C."/>
        </authorList>
    </citation>
    <scope>NUCLEOTIDE SEQUENCE [LARGE SCALE GENOMIC DNA]</scope>
    <source>
        <strain evidence="3 4">EXF-6200</strain>
    </source>
</reference>
<feature type="region of interest" description="Disordered" evidence="1">
    <location>
        <begin position="1"/>
        <end position="78"/>
    </location>
</feature>
<protein>
    <submittedName>
        <fullName evidence="3">Uncharacterized protein</fullName>
    </submittedName>
</protein>